<keyword evidence="5 12" id="KW-0732">Signal</keyword>
<gene>
    <name evidence="15" type="ORF">EV210_107107</name>
</gene>
<dbReference type="PROSITE" id="PS52016">
    <property type="entry name" value="TONB_DEPENDENT_REC_3"/>
    <property type="match status" value="1"/>
</dbReference>
<dbReference type="AlphaFoldDB" id="A0A4R1Q0J8"/>
<comment type="caution">
    <text evidence="15">The sequence shown here is derived from an EMBL/GenBank/DDBJ whole genome shotgun (WGS) entry which is preliminary data.</text>
</comment>
<dbReference type="PANTHER" id="PTHR30069">
    <property type="entry name" value="TONB-DEPENDENT OUTER MEMBRANE RECEPTOR"/>
    <property type="match status" value="1"/>
</dbReference>
<evidence type="ECO:0000313" key="16">
    <source>
        <dbReference type="Proteomes" id="UP000295063"/>
    </source>
</evidence>
<evidence type="ECO:0000256" key="10">
    <source>
        <dbReference type="PROSITE-ProRule" id="PRU01360"/>
    </source>
</evidence>
<keyword evidence="16" id="KW-1185">Reference proteome</keyword>
<evidence type="ECO:0000256" key="3">
    <source>
        <dbReference type="ARBA" id="ARBA00022452"/>
    </source>
</evidence>
<evidence type="ECO:0000256" key="12">
    <source>
        <dbReference type="SAM" id="SignalP"/>
    </source>
</evidence>
<keyword evidence="6 11" id="KW-0798">TonB box</keyword>
<dbReference type="InterPro" id="IPR012910">
    <property type="entry name" value="Plug_dom"/>
</dbReference>
<evidence type="ECO:0000259" key="14">
    <source>
        <dbReference type="Pfam" id="PF07715"/>
    </source>
</evidence>
<keyword evidence="2 10" id="KW-0813">Transport</keyword>
<keyword evidence="3 10" id="KW-1134">Transmembrane beta strand</keyword>
<evidence type="ECO:0000256" key="9">
    <source>
        <dbReference type="ARBA" id="ARBA00023237"/>
    </source>
</evidence>
<evidence type="ECO:0000256" key="2">
    <source>
        <dbReference type="ARBA" id="ARBA00022448"/>
    </source>
</evidence>
<dbReference type="Gene3D" id="2.170.130.10">
    <property type="entry name" value="TonB-dependent receptor, plug domain"/>
    <property type="match status" value="1"/>
</dbReference>
<evidence type="ECO:0000256" key="11">
    <source>
        <dbReference type="RuleBase" id="RU003357"/>
    </source>
</evidence>
<dbReference type="GO" id="GO:0015344">
    <property type="term" value="F:siderophore uptake transmembrane transporter activity"/>
    <property type="evidence" value="ECO:0007669"/>
    <property type="project" value="TreeGrafter"/>
</dbReference>
<dbReference type="Gene3D" id="2.40.170.20">
    <property type="entry name" value="TonB-dependent receptor, beta-barrel domain"/>
    <property type="match status" value="1"/>
</dbReference>
<sequence length="640" mass="72807">MIAKRRKSKIALLSLSIMTALSMQAYAEEEQFQLSEVVVTATRTERAIKDTPASVEVITRKDMETMGADSVVAALKLAMNINLSEAGMTGNQVSVRGMNTNQSLILIDGRRMAGEDTATTMNFYELNRININNVERIEIVRGPVSSLYGSDALGGVINIITRKPEKPETTIGLSNSSKQQNAAFRFDLGKEGKWAWAVDTLFTDIKEKSRTDSTNMYGPRQFYNISGTYDMAEGKNLDVFFERMSEHLKSDFDDDSRDFYTNKRNSYGVNYRGTNSRGNYELRAYSNELEKNNDTLLADGTYSDFDRAKYKTWVIDGKNTMQLSADHIFTFGGEYRSADYRGTRLEDNGDHASTIIEHGISKPISEKQIDYQAAYIQDEWKVNDKLLIIPSLRYDDSDKFGDSISPKIGMTYKLDNNYRLKANYGKGFKAPSISELYMKMTHRPIPSMTVIVIGNPDLKPEESKTYEFSLEGEKGANFGKLTYFHNDVTDLISTQTTRVGMVYTSKYINVNKAKIEGIELEAGRKLNNSFTLKTAYNYLDAKNEISGERLDSRAKNKYSVQLHYADPGKSGISGILWHEWVRDYRYVNNDYSYNTLNFTMNKQWNAKYSTYFGIDNMLDKKIDELVLEGRLWKIGMNITL</sequence>
<evidence type="ECO:0000256" key="4">
    <source>
        <dbReference type="ARBA" id="ARBA00022692"/>
    </source>
</evidence>
<feature type="domain" description="TonB-dependent receptor-like beta-barrel" evidence="13">
    <location>
        <begin position="239"/>
        <end position="616"/>
    </location>
</feature>
<evidence type="ECO:0000313" key="15">
    <source>
        <dbReference type="EMBL" id="TCL36843.1"/>
    </source>
</evidence>
<dbReference type="Pfam" id="PF00593">
    <property type="entry name" value="TonB_dep_Rec_b-barrel"/>
    <property type="match status" value="1"/>
</dbReference>
<comment type="similarity">
    <text evidence="10 11">Belongs to the TonB-dependent receptor family.</text>
</comment>
<dbReference type="EMBL" id="SLUI01000007">
    <property type="protein sequence ID" value="TCL36843.1"/>
    <property type="molecule type" value="Genomic_DNA"/>
</dbReference>
<organism evidence="15 16">
    <name type="scientific">Anaerospora hongkongensis</name>
    <dbReference type="NCBI Taxonomy" id="244830"/>
    <lineage>
        <taxon>Bacteria</taxon>
        <taxon>Bacillati</taxon>
        <taxon>Bacillota</taxon>
        <taxon>Negativicutes</taxon>
        <taxon>Selenomonadales</taxon>
        <taxon>Sporomusaceae</taxon>
        <taxon>Anaerospora</taxon>
    </lineage>
</organism>
<dbReference type="PANTHER" id="PTHR30069:SF29">
    <property type="entry name" value="HEMOGLOBIN AND HEMOGLOBIN-HAPTOGLOBIN-BINDING PROTEIN 1-RELATED"/>
    <property type="match status" value="1"/>
</dbReference>
<dbReference type="Proteomes" id="UP000295063">
    <property type="component" value="Unassembled WGS sequence"/>
</dbReference>
<evidence type="ECO:0000256" key="1">
    <source>
        <dbReference type="ARBA" id="ARBA00004571"/>
    </source>
</evidence>
<feature type="domain" description="TonB-dependent receptor plug" evidence="14">
    <location>
        <begin position="48"/>
        <end position="156"/>
    </location>
</feature>
<keyword evidence="8 15" id="KW-0675">Receptor</keyword>
<dbReference type="InterPro" id="IPR039426">
    <property type="entry name" value="TonB-dep_rcpt-like"/>
</dbReference>
<evidence type="ECO:0000256" key="6">
    <source>
        <dbReference type="ARBA" id="ARBA00023077"/>
    </source>
</evidence>
<keyword evidence="9 10" id="KW-0998">Cell outer membrane</keyword>
<dbReference type="CDD" id="cd01347">
    <property type="entry name" value="ligand_gated_channel"/>
    <property type="match status" value="1"/>
</dbReference>
<dbReference type="GO" id="GO:0009279">
    <property type="term" value="C:cell outer membrane"/>
    <property type="evidence" value="ECO:0007669"/>
    <property type="project" value="UniProtKB-SubCell"/>
</dbReference>
<evidence type="ECO:0000256" key="7">
    <source>
        <dbReference type="ARBA" id="ARBA00023136"/>
    </source>
</evidence>
<dbReference type="GO" id="GO:0044718">
    <property type="term" value="P:siderophore transmembrane transport"/>
    <property type="evidence" value="ECO:0007669"/>
    <property type="project" value="TreeGrafter"/>
</dbReference>
<accession>A0A4R1Q0J8</accession>
<comment type="subcellular location">
    <subcellularLocation>
        <location evidence="1 10">Cell outer membrane</location>
        <topology evidence="1 10">Multi-pass membrane protein</topology>
    </subcellularLocation>
</comment>
<evidence type="ECO:0000256" key="5">
    <source>
        <dbReference type="ARBA" id="ARBA00022729"/>
    </source>
</evidence>
<proteinExistence type="inferred from homology"/>
<dbReference type="InterPro" id="IPR000531">
    <property type="entry name" value="Beta-barrel_TonB"/>
</dbReference>
<name>A0A4R1Q0J8_9FIRM</name>
<dbReference type="InterPro" id="IPR037066">
    <property type="entry name" value="Plug_dom_sf"/>
</dbReference>
<evidence type="ECO:0000256" key="8">
    <source>
        <dbReference type="ARBA" id="ARBA00023170"/>
    </source>
</evidence>
<keyword evidence="4 10" id="KW-0812">Transmembrane</keyword>
<protein>
    <submittedName>
        <fullName evidence="15">Outer membrane receptor for ferrienterochelin and colicins</fullName>
    </submittedName>
</protein>
<dbReference type="RefSeq" id="WP_243650528.1">
    <property type="nucleotide sequence ID" value="NZ_SLUI01000007.1"/>
</dbReference>
<evidence type="ECO:0000259" key="13">
    <source>
        <dbReference type="Pfam" id="PF00593"/>
    </source>
</evidence>
<dbReference type="SUPFAM" id="SSF56935">
    <property type="entry name" value="Porins"/>
    <property type="match status" value="1"/>
</dbReference>
<dbReference type="InterPro" id="IPR036942">
    <property type="entry name" value="Beta-barrel_TonB_sf"/>
</dbReference>
<keyword evidence="7 10" id="KW-0472">Membrane</keyword>
<feature type="chain" id="PRO_5020818684" evidence="12">
    <location>
        <begin position="28"/>
        <end position="640"/>
    </location>
</feature>
<feature type="signal peptide" evidence="12">
    <location>
        <begin position="1"/>
        <end position="27"/>
    </location>
</feature>
<reference evidence="15 16" key="1">
    <citation type="submission" date="2019-03" db="EMBL/GenBank/DDBJ databases">
        <title>Genomic Encyclopedia of Type Strains, Phase IV (KMG-IV): sequencing the most valuable type-strain genomes for metagenomic binning, comparative biology and taxonomic classification.</title>
        <authorList>
            <person name="Goeker M."/>
        </authorList>
    </citation>
    <scope>NUCLEOTIDE SEQUENCE [LARGE SCALE GENOMIC DNA]</scope>
    <source>
        <strain evidence="15 16">DSM 15969</strain>
    </source>
</reference>
<dbReference type="Pfam" id="PF07715">
    <property type="entry name" value="Plug"/>
    <property type="match status" value="1"/>
</dbReference>